<proteinExistence type="predicted"/>
<dbReference type="EMBL" id="BTSY01000002">
    <property type="protein sequence ID" value="GMT13144.1"/>
    <property type="molecule type" value="Genomic_DNA"/>
</dbReference>
<evidence type="ECO:0000313" key="1">
    <source>
        <dbReference type="EMBL" id="GMT13144.1"/>
    </source>
</evidence>
<name>A0AAV5V1A2_9BILA</name>
<evidence type="ECO:0000313" key="2">
    <source>
        <dbReference type="Proteomes" id="UP001432322"/>
    </source>
</evidence>
<comment type="caution">
    <text evidence="1">The sequence shown here is derived from an EMBL/GenBank/DDBJ whole genome shotgun (WGS) entry which is preliminary data.</text>
</comment>
<gene>
    <name evidence="1" type="ORF">PFISCL1PPCAC_4441</name>
</gene>
<reference evidence="1" key="1">
    <citation type="submission" date="2023-10" db="EMBL/GenBank/DDBJ databases">
        <title>Genome assembly of Pristionchus species.</title>
        <authorList>
            <person name="Yoshida K."/>
            <person name="Sommer R.J."/>
        </authorList>
    </citation>
    <scope>NUCLEOTIDE SEQUENCE</scope>
    <source>
        <strain evidence="1">RS5133</strain>
    </source>
</reference>
<feature type="non-terminal residue" evidence="1">
    <location>
        <position position="76"/>
    </location>
</feature>
<keyword evidence="2" id="KW-1185">Reference proteome</keyword>
<accession>A0AAV5V1A2</accession>
<dbReference type="AlphaFoldDB" id="A0AAV5V1A2"/>
<evidence type="ECO:0008006" key="3">
    <source>
        <dbReference type="Google" id="ProtNLM"/>
    </source>
</evidence>
<dbReference type="Proteomes" id="UP001432322">
    <property type="component" value="Unassembled WGS sequence"/>
</dbReference>
<sequence length="76" mass="9157">NRCFFYRTLIIMLHSLDCSIQLRNRTRLHSNYRSLQRIHQNRKYVKSNELRDVGLVVSDEIARMFFALAERTGVER</sequence>
<feature type="non-terminal residue" evidence="1">
    <location>
        <position position="1"/>
    </location>
</feature>
<protein>
    <recommendedName>
        <fullName evidence="3">Ribosomal protein</fullName>
    </recommendedName>
</protein>
<organism evidence="1 2">
    <name type="scientific">Pristionchus fissidentatus</name>
    <dbReference type="NCBI Taxonomy" id="1538716"/>
    <lineage>
        <taxon>Eukaryota</taxon>
        <taxon>Metazoa</taxon>
        <taxon>Ecdysozoa</taxon>
        <taxon>Nematoda</taxon>
        <taxon>Chromadorea</taxon>
        <taxon>Rhabditida</taxon>
        <taxon>Rhabditina</taxon>
        <taxon>Diplogasteromorpha</taxon>
        <taxon>Diplogasteroidea</taxon>
        <taxon>Neodiplogasteridae</taxon>
        <taxon>Pristionchus</taxon>
    </lineage>
</organism>